<evidence type="ECO:0000259" key="2">
    <source>
        <dbReference type="Pfam" id="PF00440"/>
    </source>
</evidence>
<evidence type="ECO:0000313" key="4">
    <source>
        <dbReference type="Proteomes" id="UP001220377"/>
    </source>
</evidence>
<accession>A0ABY7WUZ3</accession>
<keyword evidence="1" id="KW-0238">DNA-binding</keyword>
<dbReference type="Pfam" id="PF00440">
    <property type="entry name" value="TetR_N"/>
    <property type="match status" value="1"/>
</dbReference>
<dbReference type="InterPro" id="IPR001647">
    <property type="entry name" value="HTH_TetR"/>
</dbReference>
<proteinExistence type="predicted"/>
<dbReference type="Gene3D" id="1.10.357.10">
    <property type="entry name" value="Tetracycline Repressor, domain 2"/>
    <property type="match status" value="1"/>
</dbReference>
<name>A0ABY7WUZ3_9LACO</name>
<feature type="domain" description="HTH tetR-type" evidence="2">
    <location>
        <begin position="27"/>
        <end position="65"/>
    </location>
</feature>
<protein>
    <submittedName>
        <fullName evidence="3">TetR family transcriptional regulator</fullName>
    </submittedName>
</protein>
<keyword evidence="4" id="KW-1185">Reference proteome</keyword>
<organism evidence="3 4">
    <name type="scientific">Lacticaseibacillus pabuli</name>
    <dbReference type="NCBI Taxonomy" id="3025672"/>
    <lineage>
        <taxon>Bacteria</taxon>
        <taxon>Bacillati</taxon>
        <taxon>Bacillota</taxon>
        <taxon>Bacilli</taxon>
        <taxon>Lactobacillales</taxon>
        <taxon>Lactobacillaceae</taxon>
        <taxon>Lacticaseibacillus</taxon>
    </lineage>
</organism>
<dbReference type="RefSeq" id="WP_274261364.1">
    <property type="nucleotide sequence ID" value="NZ_CP117884.1"/>
</dbReference>
<evidence type="ECO:0000256" key="1">
    <source>
        <dbReference type="ARBA" id="ARBA00023125"/>
    </source>
</evidence>
<dbReference type="Proteomes" id="UP001220377">
    <property type="component" value="Chromosome"/>
</dbReference>
<sequence length="194" mass="22778">MKYQKNAKLTRNAQRVLRDFMFAMRDELATTPFTKITVNDLCARANYPRSTFYNYFDDKYDLLNYCWSQAMYLVCLDEVHATQMDGILMETFDRIYQLLTEHQDYVNQVLAKNNYGFLRANLYEYMLTIAEDTFKDAMPIQSDLPIELSVAHCFDTITTVLNWIFVKQHPTSLAQAHRYLAELYGFQLKPAPAV</sequence>
<dbReference type="EMBL" id="CP117884">
    <property type="protein sequence ID" value="WDF83303.1"/>
    <property type="molecule type" value="Genomic_DNA"/>
</dbReference>
<dbReference type="InterPro" id="IPR009057">
    <property type="entry name" value="Homeodomain-like_sf"/>
</dbReference>
<evidence type="ECO:0000313" key="3">
    <source>
        <dbReference type="EMBL" id="WDF83303.1"/>
    </source>
</evidence>
<reference evidence="3 4" key="1">
    <citation type="submission" date="2023-02" db="EMBL/GenBank/DDBJ databases">
        <title>Genome sequence of Lacticaseibacillus sp. KACC 23028.</title>
        <authorList>
            <person name="Kim S."/>
            <person name="Heo J."/>
            <person name="Kwon S.-W."/>
        </authorList>
    </citation>
    <scope>NUCLEOTIDE SEQUENCE [LARGE SCALE GENOMIC DNA]</scope>
    <source>
        <strain evidence="3 4">KACC 23028</strain>
    </source>
</reference>
<gene>
    <name evidence="3" type="ORF">PQ472_03425</name>
</gene>
<dbReference type="SUPFAM" id="SSF46689">
    <property type="entry name" value="Homeodomain-like"/>
    <property type="match status" value="1"/>
</dbReference>